<feature type="region of interest" description="Disordered" evidence="2">
    <location>
        <begin position="607"/>
        <end position="643"/>
    </location>
</feature>
<evidence type="ECO:0000256" key="2">
    <source>
        <dbReference type="SAM" id="MobiDB-lite"/>
    </source>
</evidence>
<gene>
    <name evidence="3" type="ORF">EMPS_11396</name>
</gene>
<feature type="compositionally biased region" description="Polar residues" evidence="2">
    <location>
        <begin position="1"/>
        <end position="14"/>
    </location>
</feature>
<evidence type="ECO:0000313" key="3">
    <source>
        <dbReference type="EMBL" id="GJJ79037.1"/>
    </source>
</evidence>
<keyword evidence="4" id="KW-1185">Reference proteome</keyword>
<reference evidence="3" key="2">
    <citation type="journal article" date="2022" name="Microbiol. Resour. Announc.">
        <title>Whole-Genome Sequence of Entomortierella parvispora E1425, a Mucoromycotan Fungus Associated with Burkholderiaceae-Related Endosymbiotic Bacteria.</title>
        <authorList>
            <person name="Herlambang A."/>
            <person name="Guo Y."/>
            <person name="Takashima Y."/>
            <person name="Narisawa K."/>
            <person name="Ohta H."/>
            <person name="Nishizawa T."/>
        </authorList>
    </citation>
    <scope>NUCLEOTIDE SEQUENCE</scope>
    <source>
        <strain evidence="3">E1425</strain>
    </source>
</reference>
<sequence>MSTRTAFRPQQQQPGKAALTSFTKRKPVNTAASGTPSTASPSSSLSSSPIYSPSPRATNGVVSSPPLTPPINIQSMATTMDSPVAGATTAGPGPTVMGGMAKTYEETQNELFAKLEALATTMNPVPTKPATDSIVSSSSSHNNHFGSHLTVANYGGTNNGNKIISFNKQHSPSPSQYSIQQHLKQTRGGNSHSSLSQGYGGNTSNYSNNSTYHGASSTASMSSYTTPKTPERPREPRRRINSAQFKTPSAADMTELAQVVVANATPPKVPNKLRKRASTLSLTATTFLPPGSQNSSMMGFTPAGAQDAMDYDFRRRYEAAVKESKQWEKKYSSAQNQIHYEREQWEARYGALEKAFKELEMSKTEANVDKMNTLLDTVKELQIANEVFRKQLKDAGVEPDPMPAASYHPEQILVGENLERTFLEENEVLKEKSLITNQKIACLSTEISNTAIAISQTINYVQLRYLTQMLDAAEHVSTQKRSRAMSNTFLSDMLSRGVKKTPGSTSTTFQPAKLTSTIATQTQASASEQQQEVFLQQNFRGATNAVGSSTFRPSEAKLSKTFSFSSSLLNLTGLGGGHGEVDMMYRLKGGVMDDRSQLSGRTGIPPVIVQDLKGRPPSPESIDRVTANRKTPPQPKFQYASPTTSQLRIFVPDASSHMFGQMTASSVGSGSQTGGSVHSASSERPLRLRRSSSDVSLMMVGQHQQPTVGLSPQMERVGGKYPYPYVHASRPPSQRSTRTTSSSLHRTMSQQFLSPEMAFLYSKQ</sequence>
<feature type="region of interest" description="Disordered" evidence="2">
    <location>
        <begin position="161"/>
        <end position="249"/>
    </location>
</feature>
<feature type="region of interest" description="Disordered" evidence="2">
    <location>
        <begin position="1"/>
        <end position="74"/>
    </location>
</feature>
<dbReference type="Proteomes" id="UP000827284">
    <property type="component" value="Unassembled WGS sequence"/>
</dbReference>
<dbReference type="AlphaFoldDB" id="A0A9P3HNB3"/>
<keyword evidence="1" id="KW-0175">Coiled coil</keyword>
<evidence type="ECO:0000313" key="4">
    <source>
        <dbReference type="Proteomes" id="UP000827284"/>
    </source>
</evidence>
<name>A0A9P3HNB3_9FUNG</name>
<feature type="compositionally biased region" description="Low complexity" evidence="2">
    <location>
        <begin position="30"/>
        <end position="55"/>
    </location>
</feature>
<feature type="coiled-coil region" evidence="1">
    <location>
        <begin position="317"/>
        <end position="362"/>
    </location>
</feature>
<accession>A0A9P3HNB3</accession>
<dbReference type="EMBL" id="BQFW01000015">
    <property type="protein sequence ID" value="GJJ79037.1"/>
    <property type="molecule type" value="Genomic_DNA"/>
</dbReference>
<proteinExistence type="predicted"/>
<feature type="region of interest" description="Disordered" evidence="2">
    <location>
        <begin position="661"/>
        <end position="688"/>
    </location>
</feature>
<feature type="compositionally biased region" description="Low complexity" evidence="2">
    <location>
        <begin position="202"/>
        <end position="226"/>
    </location>
</feature>
<reference evidence="3" key="1">
    <citation type="submission" date="2021-11" db="EMBL/GenBank/DDBJ databases">
        <authorList>
            <person name="Herlambang A."/>
            <person name="Guo Y."/>
            <person name="Takashima Y."/>
            <person name="Nishizawa T."/>
        </authorList>
    </citation>
    <scope>NUCLEOTIDE SEQUENCE</scope>
    <source>
        <strain evidence="3">E1425</strain>
    </source>
</reference>
<protein>
    <submittedName>
        <fullName evidence="3">Uncharacterized protein</fullName>
    </submittedName>
</protein>
<feature type="compositionally biased region" description="Polar residues" evidence="2">
    <location>
        <begin position="161"/>
        <end position="197"/>
    </location>
</feature>
<organism evidence="3 4">
    <name type="scientific">Entomortierella parvispora</name>
    <dbReference type="NCBI Taxonomy" id="205924"/>
    <lineage>
        <taxon>Eukaryota</taxon>
        <taxon>Fungi</taxon>
        <taxon>Fungi incertae sedis</taxon>
        <taxon>Mucoromycota</taxon>
        <taxon>Mortierellomycotina</taxon>
        <taxon>Mortierellomycetes</taxon>
        <taxon>Mortierellales</taxon>
        <taxon>Mortierellaceae</taxon>
        <taxon>Entomortierella</taxon>
    </lineage>
</organism>
<feature type="compositionally biased region" description="Low complexity" evidence="2">
    <location>
        <begin position="665"/>
        <end position="683"/>
    </location>
</feature>
<comment type="caution">
    <text evidence="3">The sequence shown here is derived from an EMBL/GenBank/DDBJ whole genome shotgun (WGS) entry which is preliminary data.</text>
</comment>
<dbReference type="OrthoDB" id="2422345at2759"/>
<evidence type="ECO:0000256" key="1">
    <source>
        <dbReference type="SAM" id="Coils"/>
    </source>
</evidence>